<keyword evidence="1" id="KW-0472">Membrane</keyword>
<protein>
    <recommendedName>
        <fullName evidence="4">VIT family protein</fullName>
    </recommendedName>
</protein>
<dbReference type="Proteomes" id="UP000178230">
    <property type="component" value="Unassembled WGS sequence"/>
</dbReference>
<gene>
    <name evidence="2" type="ORF">A2Y99_05245</name>
</gene>
<feature type="transmembrane region" description="Helical" evidence="1">
    <location>
        <begin position="134"/>
        <end position="155"/>
    </location>
</feature>
<sequence length="160" mass="17504">MQISTLQPARFSFGTTSAVITILALITSLDTLSNAKAGIIGGILVMAIVDNISDTLGIHIHRETEIDNKKEVFLTTFINYVARLLVSLIFVLIIIIFPLKTAVYVSIVYGVIVLSAVSYMIATIRKVDPVKSTLQHLTVAILVIIASKILGKFLVNRFDM</sequence>
<feature type="transmembrane region" description="Helical" evidence="1">
    <location>
        <begin position="35"/>
        <end position="52"/>
    </location>
</feature>
<proteinExistence type="predicted"/>
<evidence type="ECO:0000256" key="1">
    <source>
        <dbReference type="SAM" id="Phobius"/>
    </source>
</evidence>
<feature type="transmembrane region" description="Helical" evidence="1">
    <location>
        <begin position="12"/>
        <end position="29"/>
    </location>
</feature>
<evidence type="ECO:0000313" key="2">
    <source>
        <dbReference type="EMBL" id="OGG00627.1"/>
    </source>
</evidence>
<feature type="transmembrane region" description="Helical" evidence="1">
    <location>
        <begin position="103"/>
        <end position="122"/>
    </location>
</feature>
<keyword evidence="1" id="KW-1133">Transmembrane helix</keyword>
<keyword evidence="1" id="KW-0812">Transmembrane</keyword>
<organism evidence="2 3">
    <name type="scientific">Candidatus Gottesmanbacteria bacterium RBG_13_37_7</name>
    <dbReference type="NCBI Taxonomy" id="1798369"/>
    <lineage>
        <taxon>Bacteria</taxon>
        <taxon>Candidatus Gottesmaniibacteriota</taxon>
    </lineage>
</organism>
<evidence type="ECO:0008006" key="4">
    <source>
        <dbReference type="Google" id="ProtNLM"/>
    </source>
</evidence>
<accession>A0A1F5YKY4</accession>
<dbReference type="EMBL" id="MFIY01000001">
    <property type="protein sequence ID" value="OGG00627.1"/>
    <property type="molecule type" value="Genomic_DNA"/>
</dbReference>
<dbReference type="AlphaFoldDB" id="A0A1F5YKY4"/>
<comment type="caution">
    <text evidence="2">The sequence shown here is derived from an EMBL/GenBank/DDBJ whole genome shotgun (WGS) entry which is preliminary data.</text>
</comment>
<reference evidence="2 3" key="1">
    <citation type="journal article" date="2016" name="Nat. Commun.">
        <title>Thousands of microbial genomes shed light on interconnected biogeochemical processes in an aquifer system.</title>
        <authorList>
            <person name="Anantharaman K."/>
            <person name="Brown C.T."/>
            <person name="Hug L.A."/>
            <person name="Sharon I."/>
            <person name="Castelle C.J."/>
            <person name="Probst A.J."/>
            <person name="Thomas B.C."/>
            <person name="Singh A."/>
            <person name="Wilkins M.J."/>
            <person name="Karaoz U."/>
            <person name="Brodie E.L."/>
            <person name="Williams K.H."/>
            <person name="Hubbard S.S."/>
            <person name="Banfield J.F."/>
        </authorList>
    </citation>
    <scope>NUCLEOTIDE SEQUENCE [LARGE SCALE GENOMIC DNA]</scope>
</reference>
<feature type="transmembrane region" description="Helical" evidence="1">
    <location>
        <begin position="72"/>
        <end position="97"/>
    </location>
</feature>
<name>A0A1F5YKY4_9BACT</name>
<evidence type="ECO:0000313" key="3">
    <source>
        <dbReference type="Proteomes" id="UP000178230"/>
    </source>
</evidence>